<dbReference type="EMBL" id="CP038619">
    <property type="protein sequence ID" value="QBY46458.1"/>
    <property type="molecule type" value="Genomic_DNA"/>
</dbReference>
<dbReference type="GO" id="GO:0030418">
    <property type="term" value="P:nicotianamine biosynthetic process"/>
    <property type="evidence" value="ECO:0007669"/>
    <property type="project" value="InterPro"/>
</dbReference>
<dbReference type="PANTHER" id="PTHR32266:SF12">
    <property type="entry name" value="NICOTIANAMINE SYNTHASE 3"/>
    <property type="match status" value="1"/>
</dbReference>
<dbReference type="PANTHER" id="PTHR32266">
    <property type="entry name" value="NICOTIANAMINE SYNTHASE 3"/>
    <property type="match status" value="1"/>
</dbReference>
<keyword evidence="2" id="KW-0949">S-adenosyl-L-methionine</keyword>
<evidence type="ECO:0000313" key="6">
    <source>
        <dbReference type="Proteomes" id="UP000295134"/>
    </source>
</evidence>
<sequence>MYTLTKADMLAQFAGLQQEICHIHHYAMQDSRHFSLLEHRFSRLQTFNDQPQLQDYRSELEKDHSIAAQITQLREIANAALCDYEKHRASVLCRESVQTNAYLNSFDRALQLEIAAAEIKPGERVLLVGSGALPTTALSLVVKLAATVICYDCDPAALHFSRRLTRHLGLTRKMPCIDKLCDLTDRDIDHIIIASLVADKQVLLTQLQPLLPKCGKLLVRYGNGLRSIFNCPYHHQAVDSPWCVSGKPVVTPLYDFLILEHHCHE</sequence>
<dbReference type="Pfam" id="PF03059">
    <property type="entry name" value="NAS"/>
    <property type="match status" value="1"/>
</dbReference>
<dbReference type="AlphaFoldDB" id="D2TVQ6"/>
<evidence type="ECO:0000313" key="4">
    <source>
        <dbReference type="EMBL" id="QBY46458.1"/>
    </source>
</evidence>
<dbReference type="RefSeq" id="WP_026824304.1">
    <property type="nucleotide sequence ID" value="NZ_CP038619.1"/>
</dbReference>
<keyword evidence="4" id="KW-0614">Plasmid</keyword>
<dbReference type="Gene3D" id="3.40.50.150">
    <property type="entry name" value="Vaccinia Virus protein VP39"/>
    <property type="match status" value="1"/>
</dbReference>
<keyword evidence="7" id="KW-1185">Reference proteome</keyword>
<dbReference type="EMBL" id="FN545151">
    <property type="protein sequence ID" value="CBA71436.1"/>
    <property type="molecule type" value="Genomic_DNA"/>
</dbReference>
<dbReference type="InterPro" id="IPR029063">
    <property type="entry name" value="SAM-dependent_MTases_sf"/>
</dbReference>
<evidence type="ECO:0000313" key="7">
    <source>
        <dbReference type="Proteomes" id="UP001177592"/>
    </source>
</evidence>
<evidence type="ECO:0000313" key="5">
    <source>
        <dbReference type="EMBL" id="WGM08602.1"/>
    </source>
</evidence>
<dbReference type="GeneID" id="39751133"/>
<proteinExistence type="predicted"/>
<dbReference type="SUPFAM" id="SSF53335">
    <property type="entry name" value="S-adenosyl-L-methionine-dependent methyltransferases"/>
    <property type="match status" value="1"/>
</dbReference>
<reference evidence="4 6" key="2">
    <citation type="submission" date="2019-03" db="EMBL/GenBank/DDBJ databases">
        <title>Long-read sequencing reveals hyperdense prophage content in a complex bacterial symbiont genome.</title>
        <authorList>
            <person name="Frost C.L."/>
            <person name="Siozios S."/>
            <person name="Nadal-Jimenez P."/>
            <person name="Brockhurst M.A."/>
            <person name="King K.C."/>
            <person name="Darby A.C."/>
            <person name="Hurst G.D.D."/>
        </authorList>
    </citation>
    <scope>NUCLEOTIDE SEQUENCE [LARGE SCALE GENOMIC DNA]</scope>
    <source>
        <strain evidence="4 6">FIN</strain>
        <plasmid evidence="6">parsfin7</plasmid>
        <plasmid evidence="4">pArsFIN7</plasmid>
    </source>
</reference>
<reference evidence="3" key="1">
    <citation type="journal article" date="2010" name="Insect Mol. Biol.">
        <title>The draft genome sequence of Arsenophonus nasoniae, son-killer bacterium of Nasonia vitripennis, reveals genes associated with virulence and symbiosis.</title>
        <authorList>
            <person name="Wilkes T."/>
            <person name="Darby A.C."/>
            <person name="Choi J."/>
            <person name="Colborne J.K."/>
            <person name="Werren J.H."/>
            <person name="Hurst G.D.D."/>
        </authorList>
    </citation>
    <scope>NUCLEOTIDE SEQUENCE</scope>
</reference>
<organism evidence="3">
    <name type="scientific">Arsenophonus nasoniae</name>
    <name type="common">son-killer infecting Nasonia vitripennis</name>
    <dbReference type="NCBI Taxonomy" id="638"/>
    <lineage>
        <taxon>Bacteria</taxon>
        <taxon>Pseudomonadati</taxon>
        <taxon>Pseudomonadota</taxon>
        <taxon>Gammaproteobacteria</taxon>
        <taxon>Enterobacterales</taxon>
        <taxon>Morganellaceae</taxon>
        <taxon>Arsenophonus</taxon>
    </lineage>
</organism>
<protein>
    <submittedName>
        <fullName evidence="5">Nicotianamine synthase family protein</fullName>
    </submittedName>
    <submittedName>
        <fullName evidence="4">Nicotianamine synthase protein</fullName>
    </submittedName>
</protein>
<gene>
    <name evidence="3" type="ORF">ARN_01000</name>
    <name evidence="4" type="ORF">ArsFIN_50690</name>
    <name evidence="5" type="ORF">QE258_24700</name>
</gene>
<geneLocation type="plasmid" evidence="4">
    <name>pArsFIN7</name>
</geneLocation>
<dbReference type="Proteomes" id="UP000295134">
    <property type="component" value="Plasmid pArsFIN7"/>
</dbReference>
<dbReference type="GO" id="GO:0030410">
    <property type="term" value="F:nicotianamine synthase activity"/>
    <property type="evidence" value="ECO:0007669"/>
    <property type="project" value="InterPro"/>
</dbReference>
<dbReference type="KEGG" id="ans:ArsFIN_50690"/>
<geneLocation type="plasmid" evidence="5 7">
    <name>paNv_CAN5</name>
</geneLocation>
<dbReference type="InterPro" id="IPR004298">
    <property type="entry name" value="Nicotian_synth"/>
</dbReference>
<dbReference type="EMBL" id="CP123528">
    <property type="protein sequence ID" value="WGM08602.1"/>
    <property type="molecule type" value="Genomic_DNA"/>
</dbReference>
<evidence type="ECO:0000313" key="3">
    <source>
        <dbReference type="EMBL" id="CBA71436.1"/>
    </source>
</evidence>
<keyword evidence="1" id="KW-0808">Transferase</keyword>
<reference evidence="5" key="3">
    <citation type="submission" date="2023-04" db="EMBL/GenBank/DDBJ databases">
        <title>Genome dynamics across the evolutionary transition to endosymbiosis.</title>
        <authorList>
            <person name="Siozios S."/>
            <person name="Nadal-Jimenez P."/>
            <person name="Azagi T."/>
            <person name="Sprong H."/>
            <person name="Frost C.L."/>
            <person name="Parratt S.R."/>
            <person name="Taylor G."/>
            <person name="Brettell L."/>
            <person name="Lew K.C."/>
            <person name="Croft L."/>
            <person name="King K.C."/>
            <person name="Brockhurst M.A."/>
            <person name="Hypsa V."/>
            <person name="Novakova E."/>
            <person name="Darby A.C."/>
            <person name="Hurst G.D.D."/>
        </authorList>
    </citation>
    <scope>NUCLEOTIDE SEQUENCE</scope>
    <source>
        <strain evidence="5">ANv_CAN</strain>
        <plasmid evidence="5">paNv_CAN5</plasmid>
    </source>
</reference>
<evidence type="ECO:0000256" key="1">
    <source>
        <dbReference type="ARBA" id="ARBA00022679"/>
    </source>
</evidence>
<evidence type="ECO:0000256" key="2">
    <source>
        <dbReference type="ARBA" id="ARBA00022691"/>
    </source>
</evidence>
<geneLocation type="plasmid" evidence="6">
    <name>parsfin7</name>
</geneLocation>
<accession>D2TVQ6</accession>
<dbReference type="Proteomes" id="UP001177592">
    <property type="component" value="Plasmid paNv_CAN5"/>
</dbReference>
<name>D2TVQ6_9GAMM</name>